<dbReference type="AlphaFoldDB" id="A0AAD6RXB5"/>
<comment type="caution">
    <text evidence="2">The sequence shown here is derived from an EMBL/GenBank/DDBJ whole genome shotgun (WGS) entry which is preliminary data.</text>
</comment>
<accession>A0AAD6RXB5</accession>
<organism evidence="2 3">
    <name type="scientific">Mycena alexandri</name>
    <dbReference type="NCBI Taxonomy" id="1745969"/>
    <lineage>
        <taxon>Eukaryota</taxon>
        <taxon>Fungi</taxon>
        <taxon>Dikarya</taxon>
        <taxon>Basidiomycota</taxon>
        <taxon>Agaricomycotina</taxon>
        <taxon>Agaricomycetes</taxon>
        <taxon>Agaricomycetidae</taxon>
        <taxon>Agaricales</taxon>
        <taxon>Marasmiineae</taxon>
        <taxon>Mycenaceae</taxon>
        <taxon>Mycena</taxon>
    </lineage>
</organism>
<gene>
    <name evidence="2" type="ORF">C8F04DRAFT_1281036</name>
</gene>
<name>A0AAD6RXB5_9AGAR</name>
<feature type="domain" description="Mon2/Sec7/BIG1-like HUS" evidence="1">
    <location>
        <begin position="168"/>
        <end position="224"/>
    </location>
</feature>
<proteinExistence type="predicted"/>
<keyword evidence="3" id="KW-1185">Reference proteome</keyword>
<protein>
    <recommendedName>
        <fullName evidence="1">Mon2/Sec7/BIG1-like HUS domain-containing protein</fullName>
    </recommendedName>
</protein>
<reference evidence="2" key="1">
    <citation type="submission" date="2023-03" db="EMBL/GenBank/DDBJ databases">
        <title>Massive genome expansion in bonnet fungi (Mycena s.s.) driven by repeated elements and novel gene families across ecological guilds.</title>
        <authorList>
            <consortium name="Lawrence Berkeley National Laboratory"/>
            <person name="Harder C.B."/>
            <person name="Miyauchi S."/>
            <person name="Viragh M."/>
            <person name="Kuo A."/>
            <person name="Thoen E."/>
            <person name="Andreopoulos B."/>
            <person name="Lu D."/>
            <person name="Skrede I."/>
            <person name="Drula E."/>
            <person name="Henrissat B."/>
            <person name="Morin E."/>
            <person name="Kohler A."/>
            <person name="Barry K."/>
            <person name="LaButti K."/>
            <person name="Morin E."/>
            <person name="Salamov A."/>
            <person name="Lipzen A."/>
            <person name="Mereny Z."/>
            <person name="Hegedus B."/>
            <person name="Baldrian P."/>
            <person name="Stursova M."/>
            <person name="Weitz H."/>
            <person name="Taylor A."/>
            <person name="Grigoriev I.V."/>
            <person name="Nagy L.G."/>
            <person name="Martin F."/>
            <person name="Kauserud H."/>
        </authorList>
    </citation>
    <scope>NUCLEOTIDE SEQUENCE</scope>
    <source>
        <strain evidence="2">CBHHK200</strain>
    </source>
</reference>
<evidence type="ECO:0000259" key="1">
    <source>
        <dbReference type="Pfam" id="PF12783"/>
    </source>
</evidence>
<evidence type="ECO:0000313" key="2">
    <source>
        <dbReference type="EMBL" id="KAJ7016593.1"/>
    </source>
</evidence>
<dbReference type="EMBL" id="JARJCM010000484">
    <property type="protein sequence ID" value="KAJ7016593.1"/>
    <property type="molecule type" value="Genomic_DNA"/>
</dbReference>
<dbReference type="Proteomes" id="UP001218188">
    <property type="component" value="Unassembled WGS sequence"/>
</dbReference>
<sequence length="280" mass="30996">MPSFAAWARANGAFSADGVERKTDKAFWEVKKVVRKANGVEEDQPRVYPSADKLRRKRTSVFNNEDEAVVLKGPKWECAMVVERRSTVRDSGTGRNEMCLEVEAEQRQQGIERHKHRDVEAQQLLGVGDDGVQRFARHTHADAVVGPSTYLRVSAARTQNSSSSCSCICALLLKSLSDRPLFPLTLRCTRVVFLLLKQFAPELETEAEIFLTFLIKIVGNDRSEQGEQNGCACLCGRLCSGGAPRRSFESLSRGTVVGGFVQDSGKRRQLSLSSLQVAMS</sequence>
<dbReference type="GO" id="GO:0005794">
    <property type="term" value="C:Golgi apparatus"/>
    <property type="evidence" value="ECO:0007669"/>
    <property type="project" value="UniProtKB-ARBA"/>
</dbReference>
<dbReference type="Pfam" id="PF12783">
    <property type="entry name" value="Sec7-like_HUS"/>
    <property type="match status" value="1"/>
</dbReference>
<dbReference type="InterPro" id="IPR032691">
    <property type="entry name" value="Mon2/Sec7/BIG1-like_HUS"/>
</dbReference>
<evidence type="ECO:0000313" key="3">
    <source>
        <dbReference type="Proteomes" id="UP001218188"/>
    </source>
</evidence>